<organism evidence="1">
    <name type="scientific">marine sediment metagenome</name>
    <dbReference type="NCBI Taxonomy" id="412755"/>
    <lineage>
        <taxon>unclassified sequences</taxon>
        <taxon>metagenomes</taxon>
        <taxon>ecological metagenomes</taxon>
    </lineage>
</organism>
<sequence>MFIYLDHYISSMESWSISKKLKNDLLKKSGNIEDNSRRILFILRNLGPQRFTNIIKYSNLSRSTVSKYLNIHRKNSNVEQRIFTDKQTNKQYQGYVITEKGIEKLGEEPLKLKDELYLVHELKENVRKLEDLIDFYKAISVEARFIIHIVRIVSKIGDNFFDLHQDRDLYLSLFYIFYNSILGQGAIAKKYWRFDDSSSKKFVGYKLNIDQFCEVYNVAREAINYLARFKLIKSDFGFYLVKRKANDFYFHEEDLLGTTTLRLIKDKLMDEIINFQEGIYEMKNNLDVVAVEVTNQLKEMGLIWDAIEEQFQLLVLNLIITNAIEMGFLDIEREKFMEGVSQSKKLSKSNEGKILKEIILGGLKKEVNLNILSLVENN</sequence>
<dbReference type="Gene3D" id="1.10.10.10">
    <property type="entry name" value="Winged helix-like DNA-binding domain superfamily/Winged helix DNA-binding domain"/>
    <property type="match status" value="1"/>
</dbReference>
<dbReference type="AlphaFoldDB" id="A0A0F9ST32"/>
<gene>
    <name evidence="1" type="ORF">LCGC14_0735880</name>
</gene>
<dbReference type="InterPro" id="IPR036390">
    <property type="entry name" value="WH_DNA-bd_sf"/>
</dbReference>
<dbReference type="SUPFAM" id="SSF46785">
    <property type="entry name" value="Winged helix' DNA-binding domain"/>
    <property type="match status" value="1"/>
</dbReference>
<dbReference type="EMBL" id="LAZR01001719">
    <property type="protein sequence ID" value="KKN40191.1"/>
    <property type="molecule type" value="Genomic_DNA"/>
</dbReference>
<proteinExistence type="predicted"/>
<evidence type="ECO:0000313" key="1">
    <source>
        <dbReference type="EMBL" id="KKN40191.1"/>
    </source>
</evidence>
<dbReference type="InterPro" id="IPR036388">
    <property type="entry name" value="WH-like_DNA-bd_sf"/>
</dbReference>
<comment type="caution">
    <text evidence="1">The sequence shown here is derived from an EMBL/GenBank/DDBJ whole genome shotgun (WGS) entry which is preliminary data.</text>
</comment>
<name>A0A0F9ST32_9ZZZZ</name>
<accession>A0A0F9ST32</accession>
<reference evidence="1" key="1">
    <citation type="journal article" date="2015" name="Nature">
        <title>Complex archaea that bridge the gap between prokaryotes and eukaryotes.</title>
        <authorList>
            <person name="Spang A."/>
            <person name="Saw J.H."/>
            <person name="Jorgensen S.L."/>
            <person name="Zaremba-Niedzwiedzka K."/>
            <person name="Martijn J."/>
            <person name="Lind A.E."/>
            <person name="van Eijk R."/>
            <person name="Schleper C."/>
            <person name="Guy L."/>
            <person name="Ettema T.J."/>
        </authorList>
    </citation>
    <scope>NUCLEOTIDE SEQUENCE</scope>
</reference>
<protein>
    <submittedName>
        <fullName evidence="1">Uncharacterized protein</fullName>
    </submittedName>
</protein>